<keyword evidence="2" id="KW-0472">Membrane</keyword>
<feature type="region of interest" description="Disordered" evidence="1">
    <location>
        <begin position="368"/>
        <end position="411"/>
    </location>
</feature>
<dbReference type="InterPro" id="IPR011009">
    <property type="entry name" value="Kinase-like_dom_sf"/>
</dbReference>
<dbReference type="SMART" id="SM00220">
    <property type="entry name" value="S_TKc"/>
    <property type="match status" value="1"/>
</dbReference>
<dbReference type="InterPro" id="IPR052751">
    <property type="entry name" value="Plant_MAPKKK"/>
</dbReference>
<dbReference type="FunCoup" id="A0A804IPB2">
    <property type="interactions" value="539"/>
</dbReference>
<evidence type="ECO:0000256" key="2">
    <source>
        <dbReference type="SAM" id="Phobius"/>
    </source>
</evidence>
<evidence type="ECO:0000313" key="6">
    <source>
        <dbReference type="Proteomes" id="UP000012960"/>
    </source>
</evidence>
<dbReference type="OrthoDB" id="275301at2759"/>
<dbReference type="GO" id="GO:0005524">
    <property type="term" value="F:ATP binding"/>
    <property type="evidence" value="ECO:0007669"/>
    <property type="project" value="InterPro"/>
</dbReference>
<keyword evidence="2" id="KW-1133">Transmembrane helix</keyword>
<dbReference type="Pfam" id="PF00069">
    <property type="entry name" value="Pkinase"/>
    <property type="match status" value="1"/>
</dbReference>
<sequence length="539" mass="59376">MAISQWCRLRTIGHGSTATVSLAMTYPSGHLFSVKSSELSLSALVRREQAILSSLHHPNIVSCLGFNVAAEAPHGRLFYHLFLEYAPGGSLSDCMKKHGGLLEEAVIRSYTHDILHGLAHLHAMFVAHCDVKSQNILIWPEGRAKIADLGCARSAAGDDDARWPIMGTPMFMAPEVARGEEQGAPADIWSLGCTVIEMATGRPPWPDVVDPVAALHRVGFSSEVPNRPGWLSEAGKDFLDKCLRRDPRERWTAEQLLEHPFVAKTSPADCCFLESTSNQVVVSPKSTLEQGLWDPVAEEEEGEEVARRSDSPAERMQQLAGDGFPAIDWRWGDNWITVRSSEEESAYATVHDDDELNTNSIIDHITSEAKHGVPESNHSRGRSLPRPLVSLNTEPHGRREPASASASDSSHRDILLEEIRFPKEERSSLQHDLFDAREKLAAVESEHVAKIKDLNSSAKHPEEAVTALEKKAKDAAEEHKRSVEEQFSAVGTAIARFVQLTIELKSDADRSARFPTLGTIGFAGVAAAMTLLRNLVRRR</sequence>
<reference evidence="5" key="2">
    <citation type="submission" date="2021-05" db="UniProtKB">
        <authorList>
            <consortium name="EnsemblPlants"/>
        </authorList>
    </citation>
    <scope>IDENTIFICATION</scope>
    <source>
        <strain evidence="5">subsp. malaccensis</strain>
    </source>
</reference>
<dbReference type="EMBL" id="HG996469">
    <property type="protein sequence ID" value="CAG1842056.1"/>
    <property type="molecule type" value="Genomic_DNA"/>
</dbReference>
<protein>
    <submittedName>
        <fullName evidence="4">(wild Malaysian banana) hypothetical protein</fullName>
    </submittedName>
</protein>
<dbReference type="InParanoid" id="A0A804IPB2"/>
<evidence type="ECO:0000256" key="1">
    <source>
        <dbReference type="SAM" id="MobiDB-lite"/>
    </source>
</evidence>
<feature type="domain" description="Protein kinase" evidence="3">
    <location>
        <begin position="6"/>
        <end position="262"/>
    </location>
</feature>
<proteinExistence type="predicted"/>
<name>A0A804IPB2_MUSAM</name>
<dbReference type="PROSITE" id="PS00108">
    <property type="entry name" value="PROTEIN_KINASE_ST"/>
    <property type="match status" value="1"/>
</dbReference>
<dbReference type="PANTHER" id="PTHR48011:SF100">
    <property type="entry name" value="PROTEIN KINASE DOMAIN-CONTAINING PROTEIN"/>
    <property type="match status" value="1"/>
</dbReference>
<dbReference type="InterPro" id="IPR008271">
    <property type="entry name" value="Ser/Thr_kinase_AS"/>
</dbReference>
<dbReference type="AlphaFoldDB" id="A0A804IPB2"/>
<dbReference type="SUPFAM" id="SSF56112">
    <property type="entry name" value="Protein kinase-like (PK-like)"/>
    <property type="match status" value="1"/>
</dbReference>
<feature type="transmembrane region" description="Helical" evidence="2">
    <location>
        <begin position="514"/>
        <end position="536"/>
    </location>
</feature>
<dbReference type="GO" id="GO:0004672">
    <property type="term" value="F:protein kinase activity"/>
    <property type="evidence" value="ECO:0000318"/>
    <property type="project" value="GO_Central"/>
</dbReference>
<accession>A0A804IPB2</accession>
<dbReference type="Proteomes" id="UP000012960">
    <property type="component" value="Unplaced"/>
</dbReference>
<dbReference type="CDD" id="cd06606">
    <property type="entry name" value="STKc_MAPKKK"/>
    <property type="match status" value="1"/>
</dbReference>
<evidence type="ECO:0000313" key="4">
    <source>
        <dbReference type="EMBL" id="CAG1842056.1"/>
    </source>
</evidence>
<dbReference type="GO" id="GO:0007165">
    <property type="term" value="P:signal transduction"/>
    <property type="evidence" value="ECO:0000318"/>
    <property type="project" value="GO_Central"/>
</dbReference>
<gene>
    <name evidence="4" type="ORF">GSMUA_118510.1</name>
</gene>
<dbReference type="PANTHER" id="PTHR48011">
    <property type="entry name" value="CCR4-NOT TRANSCRIPTIONAL COMPLEX SUBUNIT CAF120-RELATED"/>
    <property type="match status" value="1"/>
</dbReference>
<dbReference type="EnsemblPlants" id="Ma04_t13340.1">
    <property type="protein sequence ID" value="Ma04_p13340.1"/>
    <property type="gene ID" value="Ma04_g13340"/>
</dbReference>
<dbReference type="Gramene" id="Ma04_t13340.1">
    <property type="protein sequence ID" value="Ma04_p13340.1"/>
    <property type="gene ID" value="Ma04_g13340"/>
</dbReference>
<dbReference type="Gene3D" id="1.10.510.10">
    <property type="entry name" value="Transferase(Phosphotransferase) domain 1"/>
    <property type="match status" value="1"/>
</dbReference>
<evidence type="ECO:0000259" key="3">
    <source>
        <dbReference type="PROSITE" id="PS50011"/>
    </source>
</evidence>
<evidence type="ECO:0000313" key="5">
    <source>
        <dbReference type="EnsemblPlants" id="Ma04_p13340.1"/>
    </source>
</evidence>
<organism evidence="5 6">
    <name type="scientific">Musa acuminata subsp. malaccensis</name>
    <name type="common">Wild banana</name>
    <name type="synonym">Musa malaccensis</name>
    <dbReference type="NCBI Taxonomy" id="214687"/>
    <lineage>
        <taxon>Eukaryota</taxon>
        <taxon>Viridiplantae</taxon>
        <taxon>Streptophyta</taxon>
        <taxon>Embryophyta</taxon>
        <taxon>Tracheophyta</taxon>
        <taxon>Spermatophyta</taxon>
        <taxon>Magnoliopsida</taxon>
        <taxon>Liliopsida</taxon>
        <taxon>Zingiberales</taxon>
        <taxon>Musaceae</taxon>
        <taxon>Musa</taxon>
    </lineage>
</organism>
<keyword evidence="6" id="KW-1185">Reference proteome</keyword>
<reference evidence="4" key="1">
    <citation type="submission" date="2021-03" db="EMBL/GenBank/DDBJ databases">
        <authorList>
            <consortium name="Genoscope - CEA"/>
            <person name="William W."/>
        </authorList>
    </citation>
    <scope>NUCLEOTIDE SEQUENCE</scope>
    <source>
        <strain evidence="4">Doubled-haploid Pahang</strain>
    </source>
</reference>
<dbReference type="PROSITE" id="PS50011">
    <property type="entry name" value="PROTEIN_KINASE_DOM"/>
    <property type="match status" value="1"/>
</dbReference>
<dbReference type="InterPro" id="IPR000719">
    <property type="entry name" value="Prot_kinase_dom"/>
</dbReference>
<keyword evidence="2" id="KW-0812">Transmembrane</keyword>